<evidence type="ECO:0000313" key="1">
    <source>
        <dbReference type="EMBL" id="BCN29985.1"/>
    </source>
</evidence>
<proteinExistence type="predicted"/>
<sequence>MDISQKINISADTFKGLQDELAKMINQVFEELSTKEYQDWFVYFIEQNNGSIKVKEYLAENTRLSDKEYHNIRVMFDLPEFVDKLSTDQRIPNGSWRINEVMNYNIKILDNYYNLVVQKKDSVNEVIIQSIKSAPICVSIPFNSYDT</sequence>
<gene>
    <name evidence="1" type="ORF">bsdtb5_12800</name>
</gene>
<dbReference type="RefSeq" id="WP_271715239.1">
    <property type="nucleotide sequence ID" value="NZ_AP024169.1"/>
</dbReference>
<organism evidence="1 2">
    <name type="scientific">Anaeromicropila herbilytica</name>
    <dbReference type="NCBI Taxonomy" id="2785025"/>
    <lineage>
        <taxon>Bacteria</taxon>
        <taxon>Bacillati</taxon>
        <taxon>Bacillota</taxon>
        <taxon>Clostridia</taxon>
        <taxon>Lachnospirales</taxon>
        <taxon>Lachnospiraceae</taxon>
        <taxon>Anaeromicropila</taxon>
    </lineage>
</organism>
<dbReference type="EMBL" id="AP024169">
    <property type="protein sequence ID" value="BCN29985.1"/>
    <property type="molecule type" value="Genomic_DNA"/>
</dbReference>
<reference evidence="1 2" key="1">
    <citation type="submission" date="2020-11" db="EMBL/GenBank/DDBJ databases">
        <title>Draft genome sequencing of a Lachnospiraceae strain isolated from anoxic soil subjected to BSD treatment.</title>
        <authorList>
            <person name="Uek A."/>
            <person name="Tonouchi A."/>
        </authorList>
    </citation>
    <scope>NUCLEOTIDE SEQUENCE [LARGE SCALE GENOMIC DNA]</scope>
    <source>
        <strain evidence="1 2">TB5</strain>
    </source>
</reference>
<keyword evidence="2" id="KW-1185">Reference proteome</keyword>
<name>A0A7R7EJL5_9FIRM</name>
<dbReference type="KEGG" id="ahb:bsdtb5_12800"/>
<dbReference type="Proteomes" id="UP000595897">
    <property type="component" value="Chromosome"/>
</dbReference>
<protein>
    <submittedName>
        <fullName evidence="1">Uncharacterized protein</fullName>
    </submittedName>
</protein>
<evidence type="ECO:0000313" key="2">
    <source>
        <dbReference type="Proteomes" id="UP000595897"/>
    </source>
</evidence>
<accession>A0A7R7EJL5</accession>
<dbReference type="AlphaFoldDB" id="A0A7R7EJL5"/>